<evidence type="ECO:0000256" key="6">
    <source>
        <dbReference type="ARBA" id="ARBA00017286"/>
    </source>
</evidence>
<evidence type="ECO:0000256" key="5">
    <source>
        <dbReference type="ARBA" id="ARBA00011427"/>
    </source>
</evidence>
<reference evidence="12" key="1">
    <citation type="submission" date="2017-09" db="EMBL/GenBank/DDBJ databases">
        <title>Polyketide synthases of a Diaporthe helianthi virulent isolate.</title>
        <authorList>
            <person name="Baroncelli R."/>
        </authorList>
    </citation>
    <scope>NUCLEOTIDE SEQUENCE [LARGE SCALE GENOMIC DNA]</scope>
    <source>
        <strain evidence="12">7/96</strain>
    </source>
</reference>
<comment type="caution">
    <text evidence="12">The sequence shown here is derived from an EMBL/GenBank/DDBJ whole genome shotgun (WGS) entry which is preliminary data.</text>
</comment>
<accession>A0A2P5IGI6</accession>
<dbReference type="STRING" id="158607.A0A2P5IGI6"/>
<dbReference type="EMBL" id="MAVT02000001">
    <property type="protein sequence ID" value="POS81591.1"/>
    <property type="molecule type" value="Genomic_DNA"/>
</dbReference>
<name>A0A2P5IGI6_DIAHE</name>
<keyword evidence="9" id="KW-0539">Nucleus</keyword>
<keyword evidence="8" id="KW-0963">Cytoplasm</keyword>
<dbReference type="InParanoid" id="A0A2P5IGI6"/>
<comment type="similarity">
    <text evidence="4">Belongs to the YAE1 family.</text>
</comment>
<evidence type="ECO:0000256" key="1">
    <source>
        <dbReference type="ARBA" id="ARBA00003836"/>
    </source>
</evidence>
<evidence type="ECO:0000256" key="9">
    <source>
        <dbReference type="ARBA" id="ARBA00023242"/>
    </source>
</evidence>
<evidence type="ECO:0000313" key="12">
    <source>
        <dbReference type="EMBL" id="POS81591.1"/>
    </source>
</evidence>
<evidence type="ECO:0000259" key="11">
    <source>
        <dbReference type="Pfam" id="PF09811"/>
    </source>
</evidence>
<organism evidence="12 13">
    <name type="scientific">Diaporthe helianthi</name>
    <dbReference type="NCBI Taxonomy" id="158607"/>
    <lineage>
        <taxon>Eukaryota</taxon>
        <taxon>Fungi</taxon>
        <taxon>Dikarya</taxon>
        <taxon>Ascomycota</taxon>
        <taxon>Pezizomycotina</taxon>
        <taxon>Sordariomycetes</taxon>
        <taxon>Sordariomycetidae</taxon>
        <taxon>Diaporthales</taxon>
        <taxon>Diaporthaceae</taxon>
        <taxon>Diaporthe</taxon>
    </lineage>
</organism>
<gene>
    <name evidence="12" type="ORF">DHEL01_v200029</name>
</gene>
<evidence type="ECO:0000256" key="10">
    <source>
        <dbReference type="SAM" id="MobiDB-lite"/>
    </source>
</evidence>
<sequence>MLLRQEEPANVDGYISAAAAAAMNSPREDEQHQQHHPQDTSTSATSTTVPRTDPLDDVFGSEDGDDDTPVFEDAYDGDHDSNPPHIRPVAASPAHHHHPSDMHRLRQEHTTAGYRDGITAAKARSVQAGFDEGFGLGATVGLRVGYLLGVLEGVAAAVALLGRDGGPEESEGLITAAEDRAEALNLLAEARAELALQVVFGPEYWEADGTWRYEIGSGKAGEEEESVVLFSHVAEAHPLVRKWTLVVEGQMRRWGVEGQLALLRRRDDDHDVDEDDARAAGVVRGVKAVAPSQADAKVANGALSW</sequence>
<dbReference type="GO" id="GO:0005737">
    <property type="term" value="C:cytoplasm"/>
    <property type="evidence" value="ECO:0007669"/>
    <property type="project" value="UniProtKB-SubCell"/>
</dbReference>
<comment type="function">
    <text evidence="1">The complex LTO1:YAE1 may function as a target specific adapter that probably recruits apo-RPLI1 to the cytosolic iron-sulfur protein assembly (CIA) complex machinery. May be required for biogenesis of the large ribosomal subunit and initiation of translation.</text>
</comment>
<comment type="subcellular location">
    <subcellularLocation>
        <location evidence="3">Cytoplasm</location>
    </subcellularLocation>
    <subcellularLocation>
        <location evidence="2">Nucleus</location>
    </subcellularLocation>
</comment>
<dbReference type="Pfam" id="PF09811">
    <property type="entry name" value="Yae1_N"/>
    <property type="match status" value="1"/>
</dbReference>
<feature type="domain" description="Essential protein Yae1 N-terminal" evidence="11">
    <location>
        <begin position="113"/>
        <end position="151"/>
    </location>
</feature>
<dbReference type="InterPro" id="IPR038881">
    <property type="entry name" value="Yae1-like"/>
</dbReference>
<dbReference type="PANTHER" id="PTHR18829:SF0">
    <property type="entry name" value="PROTEIN YAE1 HOMOLOG"/>
    <property type="match status" value="1"/>
</dbReference>
<dbReference type="Proteomes" id="UP000094444">
    <property type="component" value="Unassembled WGS sequence"/>
</dbReference>
<evidence type="ECO:0000256" key="4">
    <source>
        <dbReference type="ARBA" id="ARBA00007096"/>
    </source>
</evidence>
<keyword evidence="13" id="KW-1185">Reference proteome</keyword>
<feature type="region of interest" description="Disordered" evidence="10">
    <location>
        <begin position="1"/>
        <end position="104"/>
    </location>
</feature>
<proteinExistence type="inferred from homology"/>
<evidence type="ECO:0000256" key="2">
    <source>
        <dbReference type="ARBA" id="ARBA00004123"/>
    </source>
</evidence>
<dbReference type="OrthoDB" id="20086at2759"/>
<evidence type="ECO:0000256" key="7">
    <source>
        <dbReference type="ARBA" id="ARBA00018400"/>
    </source>
</evidence>
<feature type="compositionally biased region" description="Polar residues" evidence="10">
    <location>
        <begin position="39"/>
        <end position="50"/>
    </location>
</feature>
<dbReference type="InterPro" id="IPR019191">
    <property type="entry name" value="Essential_protein_Yae1_N"/>
</dbReference>
<evidence type="ECO:0000256" key="8">
    <source>
        <dbReference type="ARBA" id="ARBA00022490"/>
    </source>
</evidence>
<feature type="compositionally biased region" description="Basic and acidic residues" evidence="10">
    <location>
        <begin position="26"/>
        <end position="38"/>
    </location>
</feature>
<dbReference type="PANTHER" id="PTHR18829">
    <property type="entry name" value="PROTEIN YAE1 HOMOLOG"/>
    <property type="match status" value="1"/>
</dbReference>
<dbReference type="AlphaFoldDB" id="A0A2P5IGI6"/>
<feature type="compositionally biased region" description="Acidic residues" evidence="10">
    <location>
        <begin position="55"/>
        <end position="75"/>
    </location>
</feature>
<evidence type="ECO:0000256" key="3">
    <source>
        <dbReference type="ARBA" id="ARBA00004496"/>
    </source>
</evidence>
<evidence type="ECO:0000313" key="13">
    <source>
        <dbReference type="Proteomes" id="UP000094444"/>
    </source>
</evidence>
<dbReference type="GO" id="GO:0005634">
    <property type="term" value="C:nucleus"/>
    <property type="evidence" value="ECO:0007669"/>
    <property type="project" value="UniProtKB-SubCell"/>
</dbReference>
<protein>
    <recommendedName>
        <fullName evidence="7">Protein YAE1</fullName>
    </recommendedName>
    <alternativeName>
        <fullName evidence="6">Protein yae1</fullName>
    </alternativeName>
</protein>
<comment type="subunit">
    <text evidence="5">May form a complex with LTO1.</text>
</comment>